<dbReference type="GO" id="GO:0006508">
    <property type="term" value="P:proteolysis"/>
    <property type="evidence" value="ECO:0007669"/>
    <property type="project" value="UniProtKB-KW"/>
</dbReference>
<evidence type="ECO:0000256" key="2">
    <source>
        <dbReference type="ARBA" id="ARBA00022438"/>
    </source>
</evidence>
<evidence type="ECO:0000313" key="9">
    <source>
        <dbReference type="EMBL" id="VUX02741.1"/>
    </source>
</evidence>
<dbReference type="NCBIfam" id="TIGR00500">
    <property type="entry name" value="met_pdase_I"/>
    <property type="match status" value="1"/>
</dbReference>
<evidence type="ECO:0000256" key="1">
    <source>
        <dbReference type="ARBA" id="ARBA00002521"/>
    </source>
</evidence>
<feature type="binding site" evidence="6">
    <location>
        <position position="106"/>
    </location>
    <ligand>
        <name>a divalent metal cation</name>
        <dbReference type="ChEBI" id="CHEBI:60240"/>
        <label>1</label>
    </ligand>
</feature>
<gene>
    <name evidence="6 9" type="primary">map</name>
    <name evidence="9" type="ORF">FPPS064S07_00336</name>
</gene>
<dbReference type="PANTHER" id="PTHR43330:SF27">
    <property type="entry name" value="METHIONINE AMINOPEPTIDASE"/>
    <property type="match status" value="1"/>
</dbReference>
<dbReference type="GO" id="GO:0005829">
    <property type="term" value="C:cytosol"/>
    <property type="evidence" value="ECO:0007669"/>
    <property type="project" value="TreeGrafter"/>
</dbReference>
<dbReference type="PANTHER" id="PTHR43330">
    <property type="entry name" value="METHIONINE AMINOPEPTIDASE"/>
    <property type="match status" value="1"/>
</dbReference>
<dbReference type="InterPro" id="IPR036005">
    <property type="entry name" value="Creatinase/aminopeptidase-like"/>
</dbReference>
<dbReference type="GO" id="GO:0046872">
    <property type="term" value="F:metal ion binding"/>
    <property type="evidence" value="ECO:0007669"/>
    <property type="project" value="UniProtKB-UniRule"/>
</dbReference>
<reference evidence="9 10" key="1">
    <citation type="submission" date="2019-07" db="EMBL/GenBank/DDBJ databases">
        <authorList>
            <person name="Hibberd C M."/>
            <person name="Gehrig L. J."/>
            <person name="Chang H.-W."/>
            <person name="Venkatesh S."/>
        </authorList>
    </citation>
    <scope>NUCLEOTIDE SEQUENCE [LARGE SCALE GENOMIC DNA]</scope>
    <source>
        <strain evidence="9">Faecalibacterium_prausnitzii_JG_BgPS064</strain>
    </source>
</reference>
<feature type="binding site" evidence="6">
    <location>
        <position position="233"/>
    </location>
    <ligand>
        <name>a divalent metal cation</name>
        <dbReference type="ChEBI" id="CHEBI:60240"/>
        <label>1</label>
    </ligand>
</feature>
<protein>
    <recommendedName>
        <fullName evidence="6 7">Methionine aminopeptidase</fullName>
        <shortName evidence="6">MAP</shortName>
        <shortName evidence="6">MetAP</shortName>
        <ecNumber evidence="6 7">3.4.11.18</ecNumber>
    </recommendedName>
    <alternativeName>
        <fullName evidence="6">Peptidase M</fullName>
    </alternativeName>
</protein>
<evidence type="ECO:0000256" key="6">
    <source>
        <dbReference type="HAMAP-Rule" id="MF_01974"/>
    </source>
</evidence>
<keyword evidence="4 6" id="KW-0479">Metal-binding</keyword>
<dbReference type="EC" id="3.4.11.18" evidence="6 7"/>
<dbReference type="HAMAP" id="MF_01974">
    <property type="entry name" value="MetAP_1"/>
    <property type="match status" value="1"/>
</dbReference>
<keyword evidence="2 6" id="KW-0031">Aminopeptidase</keyword>
<accession>A0A564T7U2</accession>
<dbReference type="AlphaFoldDB" id="A0A564T7U2"/>
<feature type="binding site" evidence="6">
    <location>
        <position position="95"/>
    </location>
    <ligand>
        <name>a divalent metal cation</name>
        <dbReference type="ChEBI" id="CHEBI:60240"/>
        <label>1</label>
    </ligand>
</feature>
<dbReference type="EMBL" id="CABHMY010000089">
    <property type="protein sequence ID" value="VUX02741.1"/>
    <property type="molecule type" value="Genomic_DNA"/>
</dbReference>
<feature type="binding site" evidence="6">
    <location>
        <position position="202"/>
    </location>
    <ligand>
        <name>a divalent metal cation</name>
        <dbReference type="ChEBI" id="CHEBI:60240"/>
        <label>2</label>
        <note>catalytic</note>
    </ligand>
</feature>
<comment type="cofactor">
    <cofactor evidence="6">
        <name>Co(2+)</name>
        <dbReference type="ChEBI" id="CHEBI:48828"/>
    </cofactor>
    <cofactor evidence="6">
        <name>Zn(2+)</name>
        <dbReference type="ChEBI" id="CHEBI:29105"/>
    </cofactor>
    <cofactor evidence="6">
        <name>Mn(2+)</name>
        <dbReference type="ChEBI" id="CHEBI:29035"/>
    </cofactor>
    <cofactor evidence="6">
        <name>Fe(2+)</name>
        <dbReference type="ChEBI" id="CHEBI:29033"/>
    </cofactor>
    <text evidence="6">Binds 2 divalent metal cations per subunit. Has a high-affinity and a low affinity metal-binding site. The true nature of the physiological cofactor is under debate. The enzyme is active with cobalt, zinc, manganese or divalent iron ions. Most likely, methionine aminopeptidases function as mononuclear Fe(2+)-metalloproteases under physiological conditions, and the catalytically relevant metal-binding site has been assigned to the histidine-containing high-affinity site.</text>
</comment>
<dbReference type="GO" id="GO:0004239">
    <property type="term" value="F:initiator methionyl aminopeptidase activity"/>
    <property type="evidence" value="ECO:0007669"/>
    <property type="project" value="UniProtKB-UniRule"/>
</dbReference>
<dbReference type="GO" id="GO:0070006">
    <property type="term" value="F:metalloaminopeptidase activity"/>
    <property type="evidence" value="ECO:0007669"/>
    <property type="project" value="UniProtKB-UniRule"/>
</dbReference>
<dbReference type="Pfam" id="PF00557">
    <property type="entry name" value="Peptidase_M24"/>
    <property type="match status" value="1"/>
</dbReference>
<feature type="domain" description="Peptidase M24" evidence="8">
    <location>
        <begin position="12"/>
        <end position="238"/>
    </location>
</feature>
<feature type="binding site" evidence="6">
    <location>
        <position position="77"/>
    </location>
    <ligand>
        <name>substrate</name>
    </ligand>
</feature>
<organism evidence="9 10">
    <name type="scientific">Faecalibacterium prausnitzii</name>
    <dbReference type="NCBI Taxonomy" id="853"/>
    <lineage>
        <taxon>Bacteria</taxon>
        <taxon>Bacillati</taxon>
        <taxon>Bacillota</taxon>
        <taxon>Clostridia</taxon>
        <taxon>Eubacteriales</taxon>
        <taxon>Oscillospiraceae</taxon>
        <taxon>Faecalibacterium</taxon>
    </lineage>
</organism>
<dbReference type="PRINTS" id="PR00599">
    <property type="entry name" value="MAPEPTIDASE"/>
</dbReference>
<proteinExistence type="inferred from homology"/>
<comment type="catalytic activity">
    <reaction evidence="6 7">
        <text>Release of N-terminal amino acids, preferentially methionine, from peptides and arylamides.</text>
        <dbReference type="EC" id="3.4.11.18"/>
    </reaction>
</comment>
<feature type="binding site" evidence="6">
    <location>
        <position position="176"/>
    </location>
    <ligand>
        <name>substrate</name>
    </ligand>
</feature>
<dbReference type="Proteomes" id="UP000406184">
    <property type="component" value="Unassembled WGS sequence"/>
</dbReference>
<dbReference type="CDD" id="cd01086">
    <property type="entry name" value="MetAP1"/>
    <property type="match status" value="1"/>
</dbReference>
<dbReference type="SUPFAM" id="SSF55920">
    <property type="entry name" value="Creatinase/aminopeptidase"/>
    <property type="match status" value="1"/>
</dbReference>
<dbReference type="InterPro" id="IPR000994">
    <property type="entry name" value="Pept_M24"/>
</dbReference>
<comment type="function">
    <text evidence="1 6">Removes the N-terminal methionine from nascent proteins. The N-terminal methionine is often cleaved when the second residue in the primary sequence is small and uncharged (Met-Ala-, Cys, Gly, Pro, Ser, Thr, or Val). Requires deformylation of the N(alpha)-formylated initiator methionine before it can be hydrolyzed.</text>
</comment>
<evidence type="ECO:0000256" key="5">
    <source>
        <dbReference type="ARBA" id="ARBA00022801"/>
    </source>
</evidence>
<sequence>MIQIKNAKELDGMRRANALSAAALKYGGEHIEAGMTTWELDKLIYDFIVKHGGIPNFKGLYGFPGTACISLNDTIIHGIPSHDIVIRPGDIVSIDTGAKVDGFNGDNACTYAVGKIDLEAQRLLDVTKAALYKGIEQAVAGSRIGDIGYAVQSCCEDAGFSVVREFVGHGTGRELHEDPEVPNYGHQGRGPRLVPGMTIAIEPMICQYDCKITQAKDGWTVKTRDGGLAAHFEHSIAILKDRTEIMTRSWDDPSFDPDTFSLK</sequence>
<evidence type="ECO:0000259" key="8">
    <source>
        <dbReference type="Pfam" id="PF00557"/>
    </source>
</evidence>
<feature type="binding site" evidence="6">
    <location>
        <position position="169"/>
    </location>
    <ligand>
        <name>a divalent metal cation</name>
        <dbReference type="ChEBI" id="CHEBI:60240"/>
        <label>2</label>
        <note>catalytic</note>
    </ligand>
</feature>
<keyword evidence="10" id="KW-1185">Reference proteome</keyword>
<evidence type="ECO:0000256" key="4">
    <source>
        <dbReference type="ARBA" id="ARBA00022723"/>
    </source>
</evidence>
<keyword evidence="3 6" id="KW-0645">Protease</keyword>
<keyword evidence="5 6" id="KW-0378">Hydrolase</keyword>
<dbReference type="Gene3D" id="3.90.230.10">
    <property type="entry name" value="Creatinase/methionine aminopeptidase superfamily"/>
    <property type="match status" value="1"/>
</dbReference>
<comment type="similarity">
    <text evidence="6">Belongs to the peptidase M24A family. Methionine aminopeptidase type 1 subfamily.</text>
</comment>
<dbReference type="RefSeq" id="WP_158398477.1">
    <property type="nucleotide sequence ID" value="NZ_CABHMY010000089.1"/>
</dbReference>
<evidence type="ECO:0000256" key="7">
    <source>
        <dbReference type="RuleBase" id="RU003653"/>
    </source>
</evidence>
<feature type="binding site" evidence="6">
    <location>
        <position position="106"/>
    </location>
    <ligand>
        <name>a divalent metal cation</name>
        <dbReference type="ChEBI" id="CHEBI:60240"/>
        <label>2</label>
        <note>catalytic</note>
    </ligand>
</feature>
<evidence type="ECO:0000313" key="10">
    <source>
        <dbReference type="Proteomes" id="UP000406184"/>
    </source>
</evidence>
<evidence type="ECO:0000256" key="3">
    <source>
        <dbReference type="ARBA" id="ARBA00022670"/>
    </source>
</evidence>
<name>A0A564T7U2_9FIRM</name>
<comment type="subunit">
    <text evidence="6">Monomer.</text>
</comment>
<dbReference type="InterPro" id="IPR001714">
    <property type="entry name" value="Pept_M24_MAP"/>
</dbReference>
<feature type="binding site" evidence="6">
    <location>
        <position position="233"/>
    </location>
    <ligand>
        <name>a divalent metal cation</name>
        <dbReference type="ChEBI" id="CHEBI:60240"/>
        <label>2</label>
        <note>catalytic</note>
    </ligand>
</feature>
<dbReference type="InterPro" id="IPR002467">
    <property type="entry name" value="Pept_M24A_MAP1"/>
</dbReference>